<dbReference type="Proteomes" id="UP000316093">
    <property type="component" value="Chromosome"/>
</dbReference>
<keyword evidence="6" id="KW-0998">Cell outer membrane</keyword>
<dbReference type="InterPro" id="IPR012910">
    <property type="entry name" value="Plug_dom"/>
</dbReference>
<dbReference type="PANTHER" id="PTHR30069:SF46">
    <property type="entry name" value="OAR PROTEIN"/>
    <property type="match status" value="1"/>
</dbReference>
<dbReference type="SUPFAM" id="SSF49452">
    <property type="entry name" value="Starch-binding domain-like"/>
    <property type="match status" value="1"/>
</dbReference>
<sequence>MNTGHTNRQPGRRTLALAVAIGLGFASTASLAQSTAGSIFGTAQPGSTITATNTGSGVSRSATVGSDGKFNIVSLLPGSYKVTTNGNGASTTRDVQVVAGQGFNVNLSAAPAAAGGAEDLSAVSVTANALPAIDVASAQTSTVMTADQIKQLPLARNQTAVALLAPGATKGDSAFGNLASFSGASVAENSYYVNGFNVTNFFQSLTYSQVPFEAIDSEDIQDGGYDAQYGNSTGGVISVNTKRGTNTWQGGIDYTWNPYQLQAQQPNVYLKNGALLQNNRHNSNYLIGNNGTGNATDFGQRWNAWLGGPLIKDKLFMFALVGGTRTADEHYGDTTGGGNFNKTTIKDPRYLVKLDWNINESNILEYTGFSDTSTQQQSIYGYDYDDNGQPHRDDYLGQVYDKTGGMTNILKYTNYITDDLTLTAQYGKSTNKRVSTATAANGIVESYDGNIFDATNSPGCPSITDSRTPVSNGAAGYPHCSFTSGSLDTPNGEDKREAGRIDLEYHLGDHEIKGGWARDHFKTDTGTAYEGGALYTYSSIPAEILGHDPGLDPADSVVRQTVFATGAKVGITQRSYYLQDNWHVTDNFMARIGVRNDGFENTNSLGQTYVKQVHSWQPRLGFSWDVHGDSTLKIYGSAGDYSLPLDGNVALRGASASLYQIKYFSYTGVDPVTGAPLGLGALPPAYAAAFPARTGTTYANGEAGVVPNPTAVATQDLKPFKQREFILGAQQQVEDWTLGVKAIYRRILTGIDDSCDFRPIAKAANAQYGLNLDTTSLTPEAANVPGCYIFNPGSAVTLTTPVDATGKMYNIHLTGDDVGEPKYKRAYEALQLTAERNFDNTWYLKTSYVWSHLRGNSEGGVDSSNGQADTGTTELFDYPEIMAGTNGYLPNDRKHTFKIYGAWQLNDEWLVGANGVFQTGRPENCYGLNPIDAVVNGGYGSGAYLYCDGMIVKRGSVGRTPSYWNIDLNASYKPMWAKGVTLSASVFNVFNKQHTTTINEVGEDPNGASLVNSTYKVPTGFQTPRYVQVSAEYDFSL</sequence>
<evidence type="ECO:0000256" key="7">
    <source>
        <dbReference type="SAM" id="SignalP"/>
    </source>
</evidence>
<evidence type="ECO:0000313" key="10">
    <source>
        <dbReference type="EMBL" id="QDE38079.1"/>
    </source>
</evidence>
<dbReference type="GO" id="GO:0030246">
    <property type="term" value="F:carbohydrate binding"/>
    <property type="evidence" value="ECO:0007669"/>
    <property type="project" value="InterPro"/>
</dbReference>
<reference evidence="10 11" key="1">
    <citation type="submission" date="2019-06" db="EMBL/GenBank/DDBJ databases">
        <title>A complete genome sequence for Luteibacter pinisoli MAH-14.</title>
        <authorList>
            <person name="Baltrus D.A."/>
        </authorList>
    </citation>
    <scope>NUCLEOTIDE SEQUENCE [LARGE SCALE GENOMIC DNA]</scope>
    <source>
        <strain evidence="10 11">MAH-14</strain>
    </source>
</reference>
<dbReference type="InterPro" id="IPR039426">
    <property type="entry name" value="TonB-dep_rcpt-like"/>
</dbReference>
<keyword evidence="7" id="KW-0732">Signal</keyword>
<evidence type="ECO:0000256" key="6">
    <source>
        <dbReference type="ARBA" id="ARBA00023237"/>
    </source>
</evidence>
<keyword evidence="4" id="KW-0812">Transmembrane</keyword>
<keyword evidence="11" id="KW-1185">Reference proteome</keyword>
<keyword evidence="3" id="KW-1134">Transmembrane beta strand</keyword>
<feature type="signal peptide" evidence="7">
    <location>
        <begin position="1"/>
        <end position="32"/>
    </location>
</feature>
<gene>
    <name evidence="10" type="ORF">FIV34_02140</name>
</gene>
<proteinExistence type="predicted"/>
<dbReference type="Gene3D" id="2.170.130.10">
    <property type="entry name" value="TonB-dependent receptor, plug domain"/>
    <property type="match status" value="1"/>
</dbReference>
<evidence type="ECO:0000256" key="2">
    <source>
        <dbReference type="ARBA" id="ARBA00022448"/>
    </source>
</evidence>
<keyword evidence="10" id="KW-0675">Receptor</keyword>
<dbReference type="GO" id="GO:0044718">
    <property type="term" value="P:siderophore transmembrane transport"/>
    <property type="evidence" value="ECO:0007669"/>
    <property type="project" value="TreeGrafter"/>
</dbReference>
<dbReference type="AlphaFoldDB" id="A0A4Y5Z0B4"/>
<dbReference type="SUPFAM" id="SSF56935">
    <property type="entry name" value="Porins"/>
    <property type="match status" value="1"/>
</dbReference>
<evidence type="ECO:0000256" key="5">
    <source>
        <dbReference type="ARBA" id="ARBA00023136"/>
    </source>
</evidence>
<evidence type="ECO:0000256" key="4">
    <source>
        <dbReference type="ARBA" id="ARBA00022692"/>
    </source>
</evidence>
<name>A0A4Y5Z0B4_9GAMM</name>
<dbReference type="KEGG" id="lpy:FIV34_02140"/>
<dbReference type="GO" id="GO:0015344">
    <property type="term" value="F:siderophore uptake transmembrane transporter activity"/>
    <property type="evidence" value="ECO:0007669"/>
    <property type="project" value="TreeGrafter"/>
</dbReference>
<dbReference type="InterPro" id="IPR057601">
    <property type="entry name" value="Oar-like_b-barrel"/>
</dbReference>
<dbReference type="RefSeq" id="WP_139979206.1">
    <property type="nucleotide sequence ID" value="NZ_CP041046.1"/>
</dbReference>
<organism evidence="10 11">
    <name type="scientific">Luteibacter pinisoli</name>
    <dbReference type="NCBI Taxonomy" id="2589080"/>
    <lineage>
        <taxon>Bacteria</taxon>
        <taxon>Pseudomonadati</taxon>
        <taxon>Pseudomonadota</taxon>
        <taxon>Gammaproteobacteria</taxon>
        <taxon>Lysobacterales</taxon>
        <taxon>Rhodanobacteraceae</taxon>
        <taxon>Luteibacter</taxon>
    </lineage>
</organism>
<evidence type="ECO:0000259" key="9">
    <source>
        <dbReference type="Pfam" id="PF25183"/>
    </source>
</evidence>
<dbReference type="InterPro" id="IPR013784">
    <property type="entry name" value="Carb-bd-like_fold"/>
</dbReference>
<evidence type="ECO:0000313" key="11">
    <source>
        <dbReference type="Proteomes" id="UP000316093"/>
    </source>
</evidence>
<keyword evidence="2" id="KW-0813">Transport</keyword>
<dbReference type="GO" id="GO:0009279">
    <property type="term" value="C:cell outer membrane"/>
    <property type="evidence" value="ECO:0007669"/>
    <property type="project" value="UniProtKB-SubCell"/>
</dbReference>
<feature type="domain" description="TonB-dependent receptor plug" evidence="8">
    <location>
        <begin position="137"/>
        <end position="236"/>
    </location>
</feature>
<accession>A0A4Y5Z0B4</accession>
<dbReference type="Pfam" id="PF25183">
    <property type="entry name" value="OMP_b-brl_4"/>
    <property type="match status" value="1"/>
</dbReference>
<feature type="domain" description="TonB-dependent transporter Oar-like beta-barrel" evidence="9">
    <location>
        <begin position="608"/>
        <end position="906"/>
    </location>
</feature>
<dbReference type="EMBL" id="CP041046">
    <property type="protein sequence ID" value="QDE38079.1"/>
    <property type="molecule type" value="Genomic_DNA"/>
</dbReference>
<keyword evidence="5" id="KW-0472">Membrane</keyword>
<dbReference type="PANTHER" id="PTHR30069">
    <property type="entry name" value="TONB-DEPENDENT OUTER MEMBRANE RECEPTOR"/>
    <property type="match status" value="1"/>
</dbReference>
<protein>
    <submittedName>
        <fullName evidence="10">TonB-dependent receptor</fullName>
    </submittedName>
</protein>
<evidence type="ECO:0000256" key="1">
    <source>
        <dbReference type="ARBA" id="ARBA00004571"/>
    </source>
</evidence>
<evidence type="ECO:0000256" key="3">
    <source>
        <dbReference type="ARBA" id="ARBA00022452"/>
    </source>
</evidence>
<dbReference type="Gene3D" id="2.40.170.20">
    <property type="entry name" value="TonB-dependent receptor, beta-barrel domain"/>
    <property type="match status" value="1"/>
</dbReference>
<dbReference type="InterPro" id="IPR036942">
    <property type="entry name" value="Beta-barrel_TonB_sf"/>
</dbReference>
<dbReference type="InterPro" id="IPR037066">
    <property type="entry name" value="Plug_dom_sf"/>
</dbReference>
<dbReference type="Pfam" id="PF13620">
    <property type="entry name" value="CarboxypepD_reg"/>
    <property type="match status" value="1"/>
</dbReference>
<feature type="chain" id="PRO_5021375236" evidence="7">
    <location>
        <begin position="33"/>
        <end position="1037"/>
    </location>
</feature>
<dbReference type="Pfam" id="PF07715">
    <property type="entry name" value="Plug"/>
    <property type="match status" value="1"/>
</dbReference>
<dbReference type="OrthoDB" id="9768147at2"/>
<dbReference type="Gene3D" id="2.60.40.1120">
    <property type="entry name" value="Carboxypeptidase-like, regulatory domain"/>
    <property type="match status" value="1"/>
</dbReference>
<comment type="subcellular location">
    <subcellularLocation>
        <location evidence="1">Cell outer membrane</location>
        <topology evidence="1">Multi-pass membrane protein</topology>
    </subcellularLocation>
</comment>
<evidence type="ECO:0000259" key="8">
    <source>
        <dbReference type="Pfam" id="PF07715"/>
    </source>
</evidence>